<dbReference type="GO" id="GO:0045879">
    <property type="term" value="P:negative regulation of smoothened signaling pathway"/>
    <property type="evidence" value="ECO:0007669"/>
    <property type="project" value="TreeGrafter"/>
</dbReference>
<dbReference type="GO" id="GO:0005119">
    <property type="term" value="F:smoothened binding"/>
    <property type="evidence" value="ECO:0007669"/>
    <property type="project" value="TreeGrafter"/>
</dbReference>
<dbReference type="InterPro" id="IPR000731">
    <property type="entry name" value="SSD"/>
</dbReference>
<evidence type="ECO:0000256" key="7">
    <source>
        <dbReference type="SAM" id="MobiDB-lite"/>
    </source>
</evidence>
<keyword evidence="3 8" id="KW-0812">Transmembrane</keyword>
<dbReference type="Proteomes" id="UP000659654">
    <property type="component" value="Unassembled WGS sequence"/>
</dbReference>
<name>A0A7I8WN34_BURXY</name>
<evidence type="ECO:0000259" key="9">
    <source>
        <dbReference type="PROSITE" id="PS50156"/>
    </source>
</evidence>
<dbReference type="EMBL" id="CAJFDI010000002">
    <property type="protein sequence ID" value="CAD5213596.1"/>
    <property type="molecule type" value="Genomic_DNA"/>
</dbReference>
<dbReference type="EMBL" id="CAJFCV020000002">
    <property type="protein sequence ID" value="CAG9092858.1"/>
    <property type="molecule type" value="Genomic_DNA"/>
</dbReference>
<evidence type="ECO:0000256" key="5">
    <source>
        <dbReference type="ARBA" id="ARBA00023136"/>
    </source>
</evidence>
<feature type="transmembrane region" description="Helical" evidence="8">
    <location>
        <begin position="1153"/>
        <end position="1171"/>
    </location>
</feature>
<evidence type="ECO:0000256" key="4">
    <source>
        <dbReference type="ARBA" id="ARBA00022989"/>
    </source>
</evidence>
<dbReference type="SMR" id="A0A7I8WN34"/>
<feature type="region of interest" description="Disordered" evidence="7">
    <location>
        <begin position="1"/>
        <end position="31"/>
    </location>
</feature>
<dbReference type="PANTHER" id="PTHR46022:SF1">
    <property type="entry name" value="PROTEIN PATCHED"/>
    <property type="match status" value="1"/>
</dbReference>
<dbReference type="GO" id="GO:0097108">
    <property type="term" value="F:hedgehog family protein binding"/>
    <property type="evidence" value="ECO:0007669"/>
    <property type="project" value="TreeGrafter"/>
</dbReference>
<evidence type="ECO:0000256" key="6">
    <source>
        <dbReference type="ARBA" id="ARBA00023180"/>
    </source>
</evidence>
<dbReference type="OrthoDB" id="5873834at2759"/>
<dbReference type="FunFam" id="1.20.1640.10:FF:000031">
    <property type="entry name" value="PaTChed family"/>
    <property type="match status" value="1"/>
</dbReference>
<gene>
    <name evidence="10" type="ORF">BXYJ_LOCUS3109</name>
</gene>
<evidence type="ECO:0000256" key="8">
    <source>
        <dbReference type="SAM" id="Phobius"/>
    </source>
</evidence>
<feature type="transmembrane region" description="Helical" evidence="8">
    <location>
        <begin position="1207"/>
        <end position="1228"/>
    </location>
</feature>
<feature type="transmembrane region" description="Helical" evidence="8">
    <location>
        <begin position="693"/>
        <end position="713"/>
    </location>
</feature>
<dbReference type="Proteomes" id="UP000582659">
    <property type="component" value="Unassembled WGS sequence"/>
</dbReference>
<evidence type="ECO:0000256" key="2">
    <source>
        <dbReference type="ARBA" id="ARBA00005585"/>
    </source>
</evidence>
<comment type="subcellular location">
    <subcellularLocation>
        <location evidence="1">Membrane</location>
        <topology evidence="1">Multi-pass membrane protein</topology>
    </subcellularLocation>
</comment>
<reference evidence="10" key="1">
    <citation type="submission" date="2020-09" db="EMBL/GenBank/DDBJ databases">
        <authorList>
            <person name="Kikuchi T."/>
        </authorList>
    </citation>
    <scope>NUCLEOTIDE SEQUENCE</scope>
    <source>
        <strain evidence="10">Ka4C1</strain>
    </source>
</reference>
<dbReference type="Pfam" id="PF12349">
    <property type="entry name" value="Sterol-sensing"/>
    <property type="match status" value="1"/>
</dbReference>
<evidence type="ECO:0000313" key="10">
    <source>
        <dbReference type="EMBL" id="CAD5213596.1"/>
    </source>
</evidence>
<dbReference type="Gene3D" id="1.20.1640.10">
    <property type="entry name" value="Multidrug efflux transporter AcrB transmembrane domain"/>
    <property type="match status" value="2"/>
</dbReference>
<evidence type="ECO:0000313" key="11">
    <source>
        <dbReference type="Proteomes" id="UP000659654"/>
    </source>
</evidence>
<dbReference type="InterPro" id="IPR053958">
    <property type="entry name" value="HMGCR/SNAP/NPC1-like_SSD"/>
</dbReference>
<proteinExistence type="inferred from homology"/>
<keyword evidence="5 8" id="KW-0472">Membrane</keyword>
<dbReference type="PROSITE" id="PS50156">
    <property type="entry name" value="SSD"/>
    <property type="match status" value="1"/>
</dbReference>
<comment type="caution">
    <text evidence="10">The sequence shown here is derived from an EMBL/GenBank/DDBJ whole genome shotgun (WGS) entry which is preliminary data.</text>
</comment>
<feature type="transmembrane region" description="Helical" evidence="8">
    <location>
        <begin position="623"/>
        <end position="641"/>
    </location>
</feature>
<dbReference type="GO" id="GO:0018996">
    <property type="term" value="P:molting cycle, collagen and cuticulin-based cuticle"/>
    <property type="evidence" value="ECO:0007669"/>
    <property type="project" value="UniProtKB-ARBA"/>
</dbReference>
<comment type="similarity">
    <text evidence="2">Belongs to the patched family.</text>
</comment>
<protein>
    <submittedName>
        <fullName evidence="10">(pine wood nematode) hypothetical protein</fullName>
    </submittedName>
</protein>
<keyword evidence="6" id="KW-0325">Glycoprotein</keyword>
<feature type="transmembrane region" description="Helical" evidence="8">
    <location>
        <begin position="734"/>
        <end position="755"/>
    </location>
</feature>
<dbReference type="PANTHER" id="PTHR46022">
    <property type="entry name" value="PROTEIN PATCHED"/>
    <property type="match status" value="1"/>
</dbReference>
<feature type="domain" description="SSD" evidence="9">
    <location>
        <begin position="624"/>
        <end position="786"/>
    </location>
</feature>
<dbReference type="GO" id="GO:0008158">
    <property type="term" value="F:hedgehog receptor activity"/>
    <property type="evidence" value="ECO:0007669"/>
    <property type="project" value="TreeGrafter"/>
</dbReference>
<evidence type="ECO:0000256" key="1">
    <source>
        <dbReference type="ARBA" id="ARBA00004141"/>
    </source>
</evidence>
<dbReference type="GO" id="GO:0005886">
    <property type="term" value="C:plasma membrane"/>
    <property type="evidence" value="ECO:0007669"/>
    <property type="project" value="TreeGrafter"/>
</dbReference>
<feature type="transmembrane region" description="Helical" evidence="8">
    <location>
        <begin position="653"/>
        <end position="681"/>
    </location>
</feature>
<keyword evidence="4 8" id="KW-1133">Transmembrane helix</keyword>
<sequence>MLTLIEPPGKKRGHSRAANRSGQHLLNFGAPNDEDLEEEFETVNPEPFEARNWIEEKLVGGTSSSDFSTKWKKDFSQRPTFCDADLSLQQILRGNAKGNMIALYARCLVQKCLFKLGDFAQNHALLVIFTVFSLFSVCCIGLQYVRIETDIVKLWVSEGGRLNEELKFFERVQDQYGDLNWTFYDEKHFVRESRDPLLKQIKEDEIKTSDYQVLIQTVEEEGQNLLTKEGLQQHVGLLETIVNLQVTHFGVNWTLADICFKPGALDINQDSIAYGMKPVLERLVPCIWITPIDCFFEGSKPIGPNPPIRIGDLPLGSILKMAVPELQDDTTWANINPEAVVASLKDSFDIGTMANFFSRTGIGKGYLDRPCIEPLDPACPEQSPNYYKSCGPMQMLQIHLKSQNRTVQEELAAFHEAKADSATGLGDFLAAFMASEPKKTENQTEDSMCKEYRTAFLKWIQADKAKAIRILGEQNLPQDVDYGNIMRKGCNGFARDVMNWPVDMILGKAEDDGEHFQAEALQSVILVASATEVYKRFSGKDKLEQLQFFNKTTGELKNITGEWSPLLAKEVVTAWQRAFTDSIYNHPLNFKTVNGSLDPVEHRIVHPLAATSISDMLAEFCDFNYGVIVVGYVLMLVYALYSQINRDSCCLLAAESAVGLAFAGVLTVTFASVAGLGLVTWFGVEFNAATTQIVPFLTLGIGVDNMFMLLHNYHRVFTDVKKSELGLLLKETGMSILMTSTNNILSFLTGTVLPIPALRSFCLQSSVLLTFNLVAILTVYPAIIAIDINRRKSARRDVCCCLKSSNATEQDVYDDPPYGYDLTGGVPTVLTTKPHYHGLISVGKGDDEEAEEIQPWSLRAFLRNYYVPFLSNNCVKFGVIVFCAGLFIAGVTGINKSTMGLELGDVLPENTAPAAFLKARDAYFSFYPMNVIIRGETVDFAEKQTQIEQLRNEIAKSRFVVTLDNGEPSERYWLGMFRQWLRGLQQRLDEARIAGILEDFDNNNATKSPELKIAYSLACSYGHKYDCSRANRIRLIDDSDTINTEGFYNYLYGWHEYEQMFYTVSQASFYPPLRKLKQGPKNNKYRFFVPPAPKPIYSQIPFYLDGLTDTTTIVEMIKEIRAISDNYTHSGLPNHPSGIAFTFWEQYLDLNQTLVKAIAIISLAVFVVVSVLLFNPWAAFCIVIILFLMTVELAGFLGYYHIKLNPVSAVSLITAVGIGVEFTAHVVFSFLTSLGTRNERMAAAIDQVFVPVIHGALSTLLGILMLGFSEFEFVVKYFFLVMNALIILGLINGLMLLPVLLSLIGPACELTPRDCSNRLPVPPPLQRRQNQSSGASRHGILRITT</sequence>
<feature type="transmembrane region" description="Helical" evidence="8">
    <location>
        <begin position="1248"/>
        <end position="1268"/>
    </location>
</feature>
<keyword evidence="11" id="KW-1185">Reference proteome</keyword>
<feature type="region of interest" description="Disordered" evidence="7">
    <location>
        <begin position="1319"/>
        <end position="1345"/>
    </location>
</feature>
<accession>A0A7I8WN34</accession>
<feature type="transmembrane region" description="Helical" evidence="8">
    <location>
        <begin position="1177"/>
        <end position="1200"/>
    </location>
</feature>
<evidence type="ECO:0000256" key="3">
    <source>
        <dbReference type="ARBA" id="ARBA00022692"/>
    </source>
</evidence>
<feature type="transmembrane region" description="Helical" evidence="8">
    <location>
        <begin position="767"/>
        <end position="786"/>
    </location>
</feature>
<dbReference type="SUPFAM" id="SSF82866">
    <property type="entry name" value="Multidrug efflux transporter AcrB transmembrane domain"/>
    <property type="match status" value="2"/>
</dbReference>
<organism evidence="10 11">
    <name type="scientific">Bursaphelenchus xylophilus</name>
    <name type="common">Pinewood nematode worm</name>
    <name type="synonym">Aphelenchoides xylophilus</name>
    <dbReference type="NCBI Taxonomy" id="6326"/>
    <lineage>
        <taxon>Eukaryota</taxon>
        <taxon>Metazoa</taxon>
        <taxon>Ecdysozoa</taxon>
        <taxon>Nematoda</taxon>
        <taxon>Chromadorea</taxon>
        <taxon>Rhabditida</taxon>
        <taxon>Tylenchina</taxon>
        <taxon>Tylenchomorpha</taxon>
        <taxon>Aphelenchoidea</taxon>
        <taxon>Aphelenchoididae</taxon>
        <taxon>Bursaphelenchus</taxon>
    </lineage>
</organism>
<feature type="transmembrane region" description="Helical" evidence="8">
    <location>
        <begin position="1280"/>
        <end position="1304"/>
    </location>
</feature>